<dbReference type="InterPro" id="IPR001849">
    <property type="entry name" value="PH_domain"/>
</dbReference>
<feature type="region of interest" description="Disordered" evidence="5">
    <location>
        <begin position="382"/>
        <end position="437"/>
    </location>
</feature>
<reference evidence="8" key="3">
    <citation type="submission" date="2018-07" db="EMBL/GenBank/DDBJ databases">
        <title>WGS assembly of Glycine max.</title>
        <authorList>
            <person name="Schmutz J."/>
            <person name="Cannon S."/>
            <person name="Schlueter J."/>
            <person name="Ma J."/>
            <person name="Mitros T."/>
            <person name="Nelson W."/>
            <person name="Hyten D."/>
            <person name="Song Q."/>
            <person name="Thelen J."/>
            <person name="Cheng J."/>
            <person name="Xu D."/>
            <person name="Hellsten U."/>
            <person name="May G."/>
            <person name="Yu Y."/>
            <person name="Sakurai T."/>
            <person name="Umezawa T."/>
            <person name="Bhattacharyya M."/>
            <person name="Sandhu D."/>
            <person name="Valliyodan B."/>
            <person name="Lindquist E."/>
            <person name="Peto M."/>
            <person name="Grant D."/>
            <person name="Shu S."/>
            <person name="Goodstein D."/>
            <person name="Barry K."/>
            <person name="Futrell-Griggs M."/>
            <person name="Abernathy B."/>
            <person name="Du J."/>
            <person name="Tian Z."/>
            <person name="Zhu L."/>
            <person name="Gill N."/>
            <person name="Joshi T."/>
            <person name="Libault M."/>
            <person name="Sethuraman A."/>
            <person name="Zhang X."/>
            <person name="Shinozaki K."/>
            <person name="Nguyen H."/>
            <person name="Wing R."/>
            <person name="Cregan P."/>
            <person name="Specht J."/>
            <person name="Grimwood J."/>
            <person name="Rokhsar D."/>
            <person name="Stacey G."/>
            <person name="Shoemaker R."/>
            <person name="Jackson S."/>
        </authorList>
    </citation>
    <scope>NUCLEOTIDE SEQUENCE</scope>
    <source>
        <tissue evidence="8">Callus</tissue>
    </source>
</reference>
<dbReference type="GO" id="GO:0007165">
    <property type="term" value="P:signal transduction"/>
    <property type="evidence" value="ECO:0007669"/>
    <property type="project" value="InterPro"/>
</dbReference>
<evidence type="ECO:0000256" key="5">
    <source>
        <dbReference type="SAM" id="MobiDB-lite"/>
    </source>
</evidence>
<gene>
    <name evidence="9" type="primary">LOC100817923</name>
    <name evidence="8" type="ORF">GLYMA_14G035400</name>
</gene>
<dbReference type="SUPFAM" id="SSF50729">
    <property type="entry name" value="PH domain-like"/>
    <property type="match status" value="1"/>
</dbReference>
<keyword evidence="1" id="KW-0343">GTPase activation</keyword>
<dbReference type="PANTHER" id="PTHR46265">
    <property type="entry name" value="RHO GTPASE-ACTIVATING PROTEIN 7"/>
    <property type="match status" value="1"/>
</dbReference>
<dbReference type="Pfam" id="PF00169">
    <property type="entry name" value="PH"/>
    <property type="match status" value="1"/>
</dbReference>
<feature type="coiled-coil region" evidence="4">
    <location>
        <begin position="663"/>
        <end position="697"/>
    </location>
</feature>
<feature type="compositionally biased region" description="Polar residues" evidence="5">
    <location>
        <begin position="382"/>
        <end position="394"/>
    </location>
</feature>
<evidence type="ECO:0000313" key="8">
    <source>
        <dbReference type="EMBL" id="KRH14587.1"/>
    </source>
</evidence>
<dbReference type="Proteomes" id="UP000008827">
    <property type="component" value="Chromosome 14"/>
</dbReference>
<name>I1M750_SOYBN</name>
<evidence type="ECO:0000259" key="7">
    <source>
        <dbReference type="PROSITE" id="PS50238"/>
    </source>
</evidence>
<feature type="domain" description="Rho-GAP" evidence="7">
    <location>
        <begin position="172"/>
        <end position="372"/>
    </location>
</feature>
<dbReference type="SMART" id="SM00324">
    <property type="entry name" value="RhoGAP"/>
    <property type="match status" value="1"/>
</dbReference>
<dbReference type="GO" id="GO:0009920">
    <property type="term" value="P:cell plate formation involved in plant-type cell wall biogenesis"/>
    <property type="evidence" value="ECO:0007669"/>
    <property type="project" value="UniProtKB-ARBA"/>
</dbReference>
<keyword evidence="10" id="KW-1185">Reference proteome</keyword>
<feature type="compositionally biased region" description="Low complexity" evidence="5">
    <location>
        <begin position="538"/>
        <end position="553"/>
    </location>
</feature>
<evidence type="ECO:0000313" key="9">
    <source>
        <dbReference type="EnsemblPlants" id="KRH14587"/>
    </source>
</evidence>
<dbReference type="InterPro" id="IPR008936">
    <property type="entry name" value="Rho_GTPase_activation_prot"/>
</dbReference>
<dbReference type="InterPro" id="IPR052799">
    <property type="entry name" value="Rho_GAP_Regulators"/>
</dbReference>
<evidence type="ECO:0000313" key="10">
    <source>
        <dbReference type="Proteomes" id="UP000008827"/>
    </source>
</evidence>
<dbReference type="PROSITE" id="PS50238">
    <property type="entry name" value="RHOGAP"/>
    <property type="match status" value="1"/>
</dbReference>
<feature type="compositionally biased region" description="Polar residues" evidence="5">
    <location>
        <begin position="499"/>
        <end position="509"/>
    </location>
</feature>
<dbReference type="Gene3D" id="2.30.29.30">
    <property type="entry name" value="Pleckstrin-homology domain (PH domain)/Phosphotyrosine-binding domain (PTB)"/>
    <property type="match status" value="1"/>
</dbReference>
<dbReference type="Pfam" id="PF00620">
    <property type="entry name" value="RhoGAP"/>
    <property type="match status" value="1"/>
</dbReference>
<feature type="coiled-coil region" evidence="4">
    <location>
        <begin position="604"/>
        <end position="638"/>
    </location>
</feature>
<feature type="region of interest" description="Disordered" evidence="5">
    <location>
        <begin position="454"/>
        <end position="573"/>
    </location>
</feature>
<protein>
    <recommendedName>
        <fullName evidence="11">Rho-GAP domain-containing protein</fullName>
    </recommendedName>
</protein>
<dbReference type="GO" id="GO:0005096">
    <property type="term" value="F:GTPase activator activity"/>
    <property type="evidence" value="ECO:0007669"/>
    <property type="project" value="UniProtKB-KW"/>
</dbReference>
<dbReference type="AlphaFoldDB" id="I1M750"/>
<dbReference type="Pfam" id="PF14389">
    <property type="entry name" value="Lzipper-MIP1"/>
    <property type="match status" value="1"/>
</dbReference>
<dbReference type="FunFam" id="2.30.29.30:FF:000302">
    <property type="entry name" value="Rho GTPase-activating protein 7"/>
    <property type="match status" value="1"/>
</dbReference>
<keyword evidence="2 4" id="KW-0175">Coiled coil</keyword>
<evidence type="ECO:0000256" key="4">
    <source>
        <dbReference type="SAM" id="Coils"/>
    </source>
</evidence>
<comment type="function">
    <text evidence="3">Acts as a GTPase activator for the Rac-type GTPase by converting it to an inactive GDP-bound state.</text>
</comment>
<dbReference type="FunFam" id="1.10.555.10:FF:000052">
    <property type="entry name" value="Rho GTPase-activating protein REN1"/>
    <property type="match status" value="1"/>
</dbReference>
<dbReference type="InterPro" id="IPR000198">
    <property type="entry name" value="RhoGAP_dom"/>
</dbReference>
<feature type="domain" description="PH" evidence="6">
    <location>
        <begin position="18"/>
        <end position="125"/>
    </location>
</feature>
<reference evidence="9" key="2">
    <citation type="submission" date="2018-02" db="UniProtKB">
        <authorList>
            <consortium name="EnsemblPlants"/>
        </authorList>
    </citation>
    <scope>IDENTIFICATION</scope>
    <source>
        <strain evidence="9">Williams 82</strain>
    </source>
</reference>
<proteinExistence type="predicted"/>
<reference evidence="8 9" key="1">
    <citation type="journal article" date="2010" name="Nature">
        <title>Genome sequence of the palaeopolyploid soybean.</title>
        <authorList>
            <person name="Schmutz J."/>
            <person name="Cannon S.B."/>
            <person name="Schlueter J."/>
            <person name="Ma J."/>
            <person name="Mitros T."/>
            <person name="Nelson W."/>
            <person name="Hyten D.L."/>
            <person name="Song Q."/>
            <person name="Thelen J.J."/>
            <person name="Cheng J."/>
            <person name="Xu D."/>
            <person name="Hellsten U."/>
            <person name="May G.D."/>
            <person name="Yu Y."/>
            <person name="Sakurai T."/>
            <person name="Umezawa T."/>
            <person name="Bhattacharyya M.K."/>
            <person name="Sandhu D."/>
            <person name="Valliyodan B."/>
            <person name="Lindquist E."/>
            <person name="Peto M."/>
            <person name="Grant D."/>
            <person name="Shu S."/>
            <person name="Goodstein D."/>
            <person name="Barry K."/>
            <person name="Futrell-Griggs M."/>
            <person name="Abernathy B."/>
            <person name="Du J."/>
            <person name="Tian Z."/>
            <person name="Zhu L."/>
            <person name="Gill N."/>
            <person name="Joshi T."/>
            <person name="Libault M."/>
            <person name="Sethuraman A."/>
            <person name="Zhang X.-C."/>
            <person name="Shinozaki K."/>
            <person name="Nguyen H.T."/>
            <person name="Wing R.A."/>
            <person name="Cregan P."/>
            <person name="Specht J."/>
            <person name="Grimwood J."/>
            <person name="Rokhsar D."/>
            <person name="Stacey G."/>
            <person name="Shoemaker R.C."/>
            <person name="Jackson S.A."/>
        </authorList>
    </citation>
    <scope>NUCLEOTIDE SEQUENCE [LARGE SCALE GENOMIC DNA]</scope>
    <source>
        <strain evidence="9">cv. Williams 82</strain>
        <tissue evidence="8">Callus</tissue>
    </source>
</reference>
<dbReference type="Gramene" id="KRH14587">
    <property type="protein sequence ID" value="KRH14587"/>
    <property type="gene ID" value="GLYMA_14G035400"/>
</dbReference>
<evidence type="ECO:0000259" key="6">
    <source>
        <dbReference type="PROSITE" id="PS50003"/>
    </source>
</evidence>
<dbReference type="CDD" id="cd00821">
    <property type="entry name" value="PH"/>
    <property type="match status" value="1"/>
</dbReference>
<evidence type="ECO:0000256" key="1">
    <source>
        <dbReference type="ARBA" id="ARBA00022468"/>
    </source>
</evidence>
<dbReference type="OMA" id="SKRATFW"/>
<dbReference type="SMART" id="SM00233">
    <property type="entry name" value="PH"/>
    <property type="match status" value="1"/>
</dbReference>
<dbReference type="InterPro" id="IPR011993">
    <property type="entry name" value="PH-like_dom_sf"/>
</dbReference>
<dbReference type="GO" id="GO:0005886">
    <property type="term" value="C:plasma membrane"/>
    <property type="evidence" value="ECO:0007669"/>
    <property type="project" value="UniProtKB-ARBA"/>
</dbReference>
<dbReference type="GO" id="GO:0005737">
    <property type="term" value="C:cytoplasm"/>
    <property type="evidence" value="ECO:0007669"/>
    <property type="project" value="UniProtKB-ARBA"/>
</dbReference>
<dbReference type="CDD" id="cd00159">
    <property type="entry name" value="RhoGAP"/>
    <property type="match status" value="1"/>
</dbReference>
<sequence>MSAPSAAFERPRPGASNTVFKSGPLFISSKGIGWKSWKKRWFILTRTSLVFFKNDPSALPQRGGEVNLTLGGIDLNNSGSVVVREDKKLLTVLFPDGRDGRAFTLKAETSEDLLEWKTALEQALAQAPSAALVMGHNGIFRSDASDSIEGSFHQWRDKRPIKSLVVGRPILLALEDIDGGPSFLEKALQFLEKYGTKVEGILRQSADVEEVDRRVQEYEQGKTEFGPEEDAHVVGDCVKHVLRELPSSPVPASCCTALLEAYKIDRKEARINAMRCAILETFPEPNRRLLQRILKMMHTIGSHSQENRMTPSAIAACMAPLLLRPLLAGECELEDEFDASGDSSAQLLAAANAANNAQAIITTLLEEYENIFDEENIQRCSMSADSQVENSGSEDSTDDDNIDVKENGYHDAENEVDQETDDDADRIQSGKLSESSGYAGSDLYDYKAFGGDDSDVGSSSSNHAKTENANLNAVPDTPLSEDQNKQRKGSENPVDENDASNLLPSTESYRSMGEILSSMDPGNHLPMPVIESGSGKQTSKASSASFSSKRSTFWGRSNQPRKTPSVESVDSSGEEELAIQRLEIAKSDLQLRIAKEARGNAILQASLERRKQALHERRLALEQDVSRLQEQLQAERDLRAALEVGLSMSSGQLSSSRGMDSKTKAELEEIALAEADVARLKQKVAELHHQLNQQRQHHYGSLTDVGDRYQHAQNHPQQRFLQQDFDSTLAFVNHERKQRTEVCLIVYFSKSKLKGKTIRKMVESSLC</sequence>
<dbReference type="PROSITE" id="PS50003">
    <property type="entry name" value="PH_DOMAIN"/>
    <property type="match status" value="1"/>
</dbReference>
<dbReference type="Gene3D" id="1.10.555.10">
    <property type="entry name" value="Rho GTPase activation protein"/>
    <property type="match status" value="1"/>
</dbReference>
<evidence type="ECO:0000256" key="3">
    <source>
        <dbReference type="ARBA" id="ARBA00057854"/>
    </source>
</evidence>
<dbReference type="EnsemblPlants" id="KRH14587">
    <property type="protein sequence ID" value="KRH14587"/>
    <property type="gene ID" value="GLYMA_14G035400"/>
</dbReference>
<organism evidence="9">
    <name type="scientific">Glycine max</name>
    <name type="common">Soybean</name>
    <name type="synonym">Glycine hispida</name>
    <dbReference type="NCBI Taxonomy" id="3847"/>
    <lineage>
        <taxon>Eukaryota</taxon>
        <taxon>Viridiplantae</taxon>
        <taxon>Streptophyta</taxon>
        <taxon>Embryophyta</taxon>
        <taxon>Tracheophyta</taxon>
        <taxon>Spermatophyta</taxon>
        <taxon>Magnoliopsida</taxon>
        <taxon>eudicotyledons</taxon>
        <taxon>Gunneridae</taxon>
        <taxon>Pentapetalae</taxon>
        <taxon>rosids</taxon>
        <taxon>fabids</taxon>
        <taxon>Fabales</taxon>
        <taxon>Fabaceae</taxon>
        <taxon>Papilionoideae</taxon>
        <taxon>50 kb inversion clade</taxon>
        <taxon>NPAAA clade</taxon>
        <taxon>indigoferoid/millettioid clade</taxon>
        <taxon>Phaseoleae</taxon>
        <taxon>Glycine</taxon>
        <taxon>Glycine subgen. Soja</taxon>
    </lineage>
</organism>
<dbReference type="PANTHER" id="PTHR46265:SF2">
    <property type="entry name" value="RHO GTPASE-ACTIVATING PROTEIN 7"/>
    <property type="match status" value="1"/>
</dbReference>
<dbReference type="SUPFAM" id="SSF48350">
    <property type="entry name" value="GTPase activation domain, GAP"/>
    <property type="match status" value="1"/>
</dbReference>
<evidence type="ECO:0008006" key="11">
    <source>
        <dbReference type="Google" id="ProtNLM"/>
    </source>
</evidence>
<feature type="compositionally biased region" description="Basic and acidic residues" evidence="5">
    <location>
        <begin position="402"/>
        <end position="413"/>
    </location>
</feature>
<accession>I1M750</accession>
<evidence type="ECO:0000256" key="2">
    <source>
        <dbReference type="ARBA" id="ARBA00023054"/>
    </source>
</evidence>
<dbReference type="HOGENOM" id="CLU_011283_1_0_1"/>
<dbReference type="ExpressionAtlas" id="I1M750">
    <property type="expression patterns" value="baseline and differential"/>
</dbReference>
<dbReference type="EMBL" id="CM000847">
    <property type="protein sequence ID" value="KRH14587.1"/>
    <property type="molecule type" value="Genomic_DNA"/>
</dbReference>
<feature type="compositionally biased region" description="Acidic residues" evidence="5">
    <location>
        <begin position="414"/>
        <end position="424"/>
    </location>
</feature>
<dbReference type="InterPro" id="IPR025757">
    <property type="entry name" value="MIP1_Leuzipper"/>
</dbReference>